<dbReference type="AlphaFoldDB" id="A0A9P5N7Y8"/>
<accession>A0A9P5N7Y8</accession>
<keyword evidence="1" id="KW-0812">Transmembrane</keyword>
<comment type="caution">
    <text evidence="2">The sequence shown here is derived from an EMBL/GenBank/DDBJ whole genome shotgun (WGS) entry which is preliminary data.</text>
</comment>
<name>A0A9P5N7Y8_GYMJU</name>
<organism evidence="2 3">
    <name type="scientific">Gymnopilus junonius</name>
    <name type="common">Spectacular rustgill mushroom</name>
    <name type="synonym">Gymnopilus spectabilis subsp. junonius</name>
    <dbReference type="NCBI Taxonomy" id="109634"/>
    <lineage>
        <taxon>Eukaryota</taxon>
        <taxon>Fungi</taxon>
        <taxon>Dikarya</taxon>
        <taxon>Basidiomycota</taxon>
        <taxon>Agaricomycotina</taxon>
        <taxon>Agaricomycetes</taxon>
        <taxon>Agaricomycetidae</taxon>
        <taxon>Agaricales</taxon>
        <taxon>Agaricineae</taxon>
        <taxon>Hymenogastraceae</taxon>
        <taxon>Gymnopilus</taxon>
    </lineage>
</organism>
<keyword evidence="1" id="KW-1133">Transmembrane helix</keyword>
<dbReference type="Proteomes" id="UP000724874">
    <property type="component" value="Unassembled WGS sequence"/>
</dbReference>
<gene>
    <name evidence="2" type="ORF">CPB84DRAFT_1754985</name>
</gene>
<feature type="transmembrane region" description="Helical" evidence="1">
    <location>
        <begin position="35"/>
        <end position="56"/>
    </location>
</feature>
<reference evidence="2" key="1">
    <citation type="submission" date="2020-11" db="EMBL/GenBank/DDBJ databases">
        <authorList>
            <consortium name="DOE Joint Genome Institute"/>
            <person name="Ahrendt S."/>
            <person name="Riley R."/>
            <person name="Andreopoulos W."/>
            <person name="LaButti K."/>
            <person name="Pangilinan J."/>
            <person name="Ruiz-duenas F.J."/>
            <person name="Barrasa J.M."/>
            <person name="Sanchez-Garcia M."/>
            <person name="Camarero S."/>
            <person name="Miyauchi S."/>
            <person name="Serrano A."/>
            <person name="Linde D."/>
            <person name="Babiker R."/>
            <person name="Drula E."/>
            <person name="Ayuso-Fernandez I."/>
            <person name="Pacheco R."/>
            <person name="Padilla G."/>
            <person name="Ferreira P."/>
            <person name="Barriuso J."/>
            <person name="Kellner H."/>
            <person name="Castanera R."/>
            <person name="Alfaro M."/>
            <person name="Ramirez L."/>
            <person name="Pisabarro A.G."/>
            <person name="Kuo A."/>
            <person name="Tritt A."/>
            <person name="Lipzen A."/>
            <person name="He G."/>
            <person name="Yan M."/>
            <person name="Ng V."/>
            <person name="Cullen D."/>
            <person name="Martin F."/>
            <person name="Rosso M.-N."/>
            <person name="Henrissat B."/>
            <person name="Hibbett D."/>
            <person name="Martinez A.T."/>
            <person name="Grigoriev I.V."/>
        </authorList>
    </citation>
    <scope>NUCLEOTIDE SEQUENCE</scope>
    <source>
        <strain evidence="2">AH 44721</strain>
    </source>
</reference>
<evidence type="ECO:0000313" key="2">
    <source>
        <dbReference type="EMBL" id="KAF8869541.1"/>
    </source>
</evidence>
<proteinExistence type="predicted"/>
<protein>
    <submittedName>
        <fullName evidence="2">Uncharacterized protein</fullName>
    </submittedName>
</protein>
<sequence length="148" mass="16182">MYLMNRGGTDILLASIADVATSLTPKNSAHYALELFMNLCGGIPAIAITNLVLSLLPGKPTYYQTTSGILGKMYSTNMMVLFNNRMRVVAGNSLNRAYTSSEASTNLQRQCGQVLGRVILTQEEYTYPLDDWNSRSKKAEETCALGDA</sequence>
<keyword evidence="3" id="KW-1185">Reference proteome</keyword>
<dbReference type="EMBL" id="JADNYJ010000426">
    <property type="protein sequence ID" value="KAF8869541.1"/>
    <property type="molecule type" value="Genomic_DNA"/>
</dbReference>
<keyword evidence="1" id="KW-0472">Membrane</keyword>
<evidence type="ECO:0000313" key="3">
    <source>
        <dbReference type="Proteomes" id="UP000724874"/>
    </source>
</evidence>
<evidence type="ECO:0000256" key="1">
    <source>
        <dbReference type="SAM" id="Phobius"/>
    </source>
</evidence>